<keyword evidence="3" id="KW-1185">Reference proteome</keyword>
<dbReference type="EMBL" id="ADBJ01000033">
    <property type="protein sequence ID" value="EFA79622.1"/>
    <property type="molecule type" value="Genomic_DNA"/>
</dbReference>
<name>D3BG30_HETP5</name>
<dbReference type="RefSeq" id="XP_020431743.1">
    <property type="nucleotide sequence ID" value="XM_020578316.1"/>
</dbReference>
<dbReference type="AlphaFoldDB" id="D3BG30"/>
<sequence>MFGDDSLRSQCVKFFVDYHRYKYVHYFDVQGYIKFIVDVFFDPELDVVENMSSFYCKDIPTITDIYNYMIMDKRVTKNINSKTLMIINILIYLTKKLKADQLKKRMKIYTPCFRNGLDDYIYNNETTHACQDDEDQDVYQYLLDHICSMNIKLDDRDSDDDDGDYYDSEDEEDEEEEEEEEE</sequence>
<protein>
    <submittedName>
        <fullName evidence="2">Uncharacterized protein</fullName>
    </submittedName>
</protein>
<evidence type="ECO:0000313" key="2">
    <source>
        <dbReference type="EMBL" id="EFA79622.1"/>
    </source>
</evidence>
<proteinExistence type="predicted"/>
<reference evidence="2 3" key="1">
    <citation type="journal article" date="2011" name="Genome Res.">
        <title>Phylogeny-wide analysis of social amoeba genomes highlights ancient origins for complex intercellular communication.</title>
        <authorList>
            <person name="Heidel A.J."/>
            <person name="Lawal H.M."/>
            <person name="Felder M."/>
            <person name="Schilde C."/>
            <person name="Helps N.R."/>
            <person name="Tunggal B."/>
            <person name="Rivero F."/>
            <person name="John U."/>
            <person name="Schleicher M."/>
            <person name="Eichinger L."/>
            <person name="Platzer M."/>
            <person name="Noegel A.A."/>
            <person name="Schaap P."/>
            <person name="Gloeckner G."/>
        </authorList>
    </citation>
    <scope>NUCLEOTIDE SEQUENCE [LARGE SCALE GENOMIC DNA]</scope>
    <source>
        <strain evidence="3">ATCC 26659 / Pp 5 / PN500</strain>
    </source>
</reference>
<dbReference type="GeneID" id="31362962"/>
<accession>D3BG30</accession>
<comment type="caution">
    <text evidence="2">The sequence shown here is derived from an EMBL/GenBank/DDBJ whole genome shotgun (WGS) entry which is preliminary data.</text>
</comment>
<evidence type="ECO:0000313" key="3">
    <source>
        <dbReference type="Proteomes" id="UP000001396"/>
    </source>
</evidence>
<feature type="region of interest" description="Disordered" evidence="1">
    <location>
        <begin position="154"/>
        <end position="182"/>
    </location>
</feature>
<gene>
    <name evidence="2" type="ORF">PPL_07481</name>
</gene>
<dbReference type="InParanoid" id="D3BG30"/>
<evidence type="ECO:0000256" key="1">
    <source>
        <dbReference type="SAM" id="MobiDB-lite"/>
    </source>
</evidence>
<organism evidence="2 3">
    <name type="scientific">Heterostelium pallidum (strain ATCC 26659 / Pp 5 / PN500)</name>
    <name type="common">Cellular slime mold</name>
    <name type="synonym">Polysphondylium pallidum</name>
    <dbReference type="NCBI Taxonomy" id="670386"/>
    <lineage>
        <taxon>Eukaryota</taxon>
        <taxon>Amoebozoa</taxon>
        <taxon>Evosea</taxon>
        <taxon>Eumycetozoa</taxon>
        <taxon>Dictyostelia</taxon>
        <taxon>Acytosteliales</taxon>
        <taxon>Acytosteliaceae</taxon>
        <taxon>Heterostelium</taxon>
    </lineage>
</organism>
<dbReference type="Proteomes" id="UP000001396">
    <property type="component" value="Unassembled WGS sequence"/>
</dbReference>
<feature type="compositionally biased region" description="Acidic residues" evidence="1">
    <location>
        <begin position="156"/>
        <end position="182"/>
    </location>
</feature>